<gene>
    <name evidence="1" type="ORF">GCM10007103_34250</name>
</gene>
<name>A0A918SND3_9FLAO</name>
<protein>
    <recommendedName>
        <fullName evidence="3">Por secretion system C-terminal sorting domain-containing protein</fullName>
    </recommendedName>
</protein>
<proteinExistence type="predicted"/>
<dbReference type="EMBL" id="BMXB01000024">
    <property type="protein sequence ID" value="GHA50606.1"/>
    <property type="molecule type" value="Genomic_DNA"/>
</dbReference>
<accession>A0A918SND3</accession>
<dbReference type="RefSeq" id="WP_189606290.1">
    <property type="nucleotide sequence ID" value="NZ_BMXB01000024.1"/>
</dbReference>
<comment type="caution">
    <text evidence="1">The sequence shown here is derived from an EMBL/GenBank/DDBJ whole genome shotgun (WGS) entry which is preliminary data.</text>
</comment>
<sequence>MGKLYVFILFLFIGNSCFSQLTVKPASPAKSNYIYVKEKVFYVHGPIALYKNSAPRNRPARKLVFGIDMLYAPETKTKRCRAGSLMFNIPSSPVVSVSLFDFSGKEIFSRKTSEKEDFHSFATGHLYNSVYLVRVLHRDGTVKTSKISVLNYN</sequence>
<reference evidence="1" key="1">
    <citation type="journal article" date="2014" name="Int. J. Syst. Evol. Microbiol.">
        <title>Complete genome sequence of Corynebacterium casei LMG S-19264T (=DSM 44701T), isolated from a smear-ripened cheese.</title>
        <authorList>
            <consortium name="US DOE Joint Genome Institute (JGI-PGF)"/>
            <person name="Walter F."/>
            <person name="Albersmeier A."/>
            <person name="Kalinowski J."/>
            <person name="Ruckert C."/>
        </authorList>
    </citation>
    <scope>NUCLEOTIDE SEQUENCE</scope>
    <source>
        <strain evidence="1">KCTC 12719</strain>
    </source>
</reference>
<organism evidence="1 2">
    <name type="scientific">Salinimicrobium marinum</name>
    <dbReference type="NCBI Taxonomy" id="680283"/>
    <lineage>
        <taxon>Bacteria</taxon>
        <taxon>Pseudomonadati</taxon>
        <taxon>Bacteroidota</taxon>
        <taxon>Flavobacteriia</taxon>
        <taxon>Flavobacteriales</taxon>
        <taxon>Flavobacteriaceae</taxon>
        <taxon>Salinimicrobium</taxon>
    </lineage>
</organism>
<dbReference type="AlphaFoldDB" id="A0A918SND3"/>
<evidence type="ECO:0008006" key="3">
    <source>
        <dbReference type="Google" id="ProtNLM"/>
    </source>
</evidence>
<keyword evidence="2" id="KW-1185">Reference proteome</keyword>
<evidence type="ECO:0000313" key="1">
    <source>
        <dbReference type="EMBL" id="GHA50606.1"/>
    </source>
</evidence>
<dbReference type="Proteomes" id="UP000610456">
    <property type="component" value="Unassembled WGS sequence"/>
</dbReference>
<evidence type="ECO:0000313" key="2">
    <source>
        <dbReference type="Proteomes" id="UP000610456"/>
    </source>
</evidence>
<reference evidence="1" key="2">
    <citation type="submission" date="2020-09" db="EMBL/GenBank/DDBJ databases">
        <authorList>
            <person name="Sun Q."/>
            <person name="Kim S."/>
        </authorList>
    </citation>
    <scope>NUCLEOTIDE SEQUENCE</scope>
    <source>
        <strain evidence="1">KCTC 12719</strain>
    </source>
</reference>